<dbReference type="Pfam" id="PF00005">
    <property type="entry name" value="ABC_tran"/>
    <property type="match status" value="1"/>
</dbReference>
<dbReference type="EMBL" id="CP024307">
    <property type="protein sequence ID" value="AUX76601.1"/>
    <property type="molecule type" value="Genomic_DNA"/>
</dbReference>
<evidence type="ECO:0000259" key="5">
    <source>
        <dbReference type="PROSITE" id="PS50893"/>
    </source>
</evidence>
<comment type="similarity">
    <text evidence="1">Belongs to the ABC transporter superfamily.</text>
</comment>
<evidence type="ECO:0000256" key="1">
    <source>
        <dbReference type="ARBA" id="ARBA00005417"/>
    </source>
</evidence>
<dbReference type="InterPro" id="IPR027417">
    <property type="entry name" value="P-loop_NTPase"/>
</dbReference>
<accession>A0A2L0H544</accession>
<dbReference type="RefSeq" id="WP_097524875.1">
    <property type="nucleotide sequence ID" value="NZ_CP024307.1"/>
</dbReference>
<dbReference type="GO" id="GO:0005524">
    <property type="term" value="F:ATP binding"/>
    <property type="evidence" value="ECO:0007669"/>
    <property type="project" value="UniProtKB-KW"/>
</dbReference>
<gene>
    <name evidence="6" type="ORF">NXT3_CH02036</name>
</gene>
<evidence type="ECO:0000256" key="2">
    <source>
        <dbReference type="ARBA" id="ARBA00022448"/>
    </source>
</evidence>
<evidence type="ECO:0000313" key="6">
    <source>
        <dbReference type="EMBL" id="AUX76601.1"/>
    </source>
</evidence>
<keyword evidence="4 6" id="KW-0067">ATP-binding</keyword>
<reference evidence="6 7" key="1">
    <citation type="submission" date="2017-10" db="EMBL/GenBank/DDBJ databases">
        <title>Analysis of the genome sequences of Rhizobium populations associated to common bean (phaseolus vulgaris).</title>
        <authorList>
            <person name="Bustos P."/>
            <person name="Santamaria R.I."/>
            <person name="Miranda-Sanchez F."/>
            <person name="Perez-Carrascal O."/>
            <person name="Juarez S."/>
            <person name="Lozano L."/>
            <person name="Martinez-Flores I."/>
            <person name="Vinuesa P."/>
            <person name="Martinez-Romero E."/>
            <person name="Cevallos M.A."/>
            <person name="Romero D."/>
            <person name="Davila G."/>
            <person name="Gonzalez V."/>
        </authorList>
    </citation>
    <scope>NUCLEOTIDE SEQUENCE [LARGE SCALE GENOMIC DNA]</scope>
    <source>
        <strain evidence="6 7">NXT3</strain>
    </source>
</reference>
<organism evidence="6 7">
    <name type="scientific">Rhizobium fredii</name>
    <name type="common">Sinorhizobium fredii</name>
    <dbReference type="NCBI Taxonomy" id="380"/>
    <lineage>
        <taxon>Bacteria</taxon>
        <taxon>Pseudomonadati</taxon>
        <taxon>Pseudomonadota</taxon>
        <taxon>Alphaproteobacteria</taxon>
        <taxon>Hyphomicrobiales</taxon>
        <taxon>Rhizobiaceae</taxon>
        <taxon>Sinorhizobium/Ensifer group</taxon>
        <taxon>Sinorhizobium</taxon>
    </lineage>
</organism>
<dbReference type="PROSITE" id="PS50893">
    <property type="entry name" value="ABC_TRANSPORTER_2"/>
    <property type="match status" value="1"/>
</dbReference>
<dbReference type="PANTHER" id="PTHR43023">
    <property type="entry name" value="PROTEIN TRIGALACTOSYLDIACYLGLYCEROL 3, CHLOROPLASTIC"/>
    <property type="match status" value="1"/>
</dbReference>
<evidence type="ECO:0000256" key="4">
    <source>
        <dbReference type="ARBA" id="ARBA00022840"/>
    </source>
</evidence>
<dbReference type="PANTHER" id="PTHR43023:SF3">
    <property type="entry name" value="PROTEIN TRIGALACTOSYLDIACYLGLYCEROL 3, CHLOROPLASTIC"/>
    <property type="match status" value="1"/>
</dbReference>
<protein>
    <submittedName>
        <fullName evidence="6">ABC transporter ATP-binding protein</fullName>
    </submittedName>
</protein>
<dbReference type="InterPro" id="IPR003593">
    <property type="entry name" value="AAA+_ATPase"/>
</dbReference>
<keyword evidence="3" id="KW-0547">Nucleotide-binding</keyword>
<evidence type="ECO:0000313" key="7">
    <source>
        <dbReference type="Proteomes" id="UP000239340"/>
    </source>
</evidence>
<evidence type="ECO:0000256" key="3">
    <source>
        <dbReference type="ARBA" id="ARBA00022741"/>
    </source>
</evidence>
<dbReference type="AlphaFoldDB" id="A0A2L0H544"/>
<keyword evidence="2" id="KW-0813">Transport</keyword>
<proteinExistence type="inferred from homology"/>
<dbReference type="SMART" id="SM00382">
    <property type="entry name" value="AAA"/>
    <property type="match status" value="1"/>
</dbReference>
<dbReference type="PROSITE" id="PS00211">
    <property type="entry name" value="ABC_TRANSPORTER_1"/>
    <property type="match status" value="1"/>
</dbReference>
<dbReference type="Proteomes" id="UP000239340">
    <property type="component" value="Chromosome"/>
</dbReference>
<feature type="domain" description="ABC transporter" evidence="5">
    <location>
        <begin position="20"/>
        <end position="257"/>
    </location>
</feature>
<name>A0A2L0H544_RHIFR</name>
<dbReference type="InterPro" id="IPR003439">
    <property type="entry name" value="ABC_transporter-like_ATP-bd"/>
</dbReference>
<sequence>MVQAVMEKQLEQAAERESILSVRDLTVGFGDNIVLDKLNLDVLRGEILGFVGASGTGKSVLMRTVLRLLPKRSGMIKILGAEYDKVSEEERIALDMRLGVLFQHGALFSALTVRENIQVPMREYLDLPQGLMDELARLKIELVGLAPEAAEKYPSELSGGMIKRAALARALALDPDLVFLDEPTSGLDPIGAAEFDELIAKLRDTLGLTVYMVTHDLDSLFSVCDRIAVLGQKRVLVEGTIEDMLACDEPWVKSYFRGKRARAIVREHD</sequence>
<dbReference type="SUPFAM" id="SSF52540">
    <property type="entry name" value="P-loop containing nucleoside triphosphate hydrolases"/>
    <property type="match status" value="1"/>
</dbReference>
<dbReference type="Gene3D" id="3.40.50.300">
    <property type="entry name" value="P-loop containing nucleotide triphosphate hydrolases"/>
    <property type="match status" value="1"/>
</dbReference>
<dbReference type="GO" id="GO:0016887">
    <property type="term" value="F:ATP hydrolysis activity"/>
    <property type="evidence" value="ECO:0007669"/>
    <property type="project" value="InterPro"/>
</dbReference>
<dbReference type="InterPro" id="IPR017871">
    <property type="entry name" value="ABC_transporter-like_CS"/>
</dbReference>